<gene>
    <name evidence="1" type="ORF">C8F04DRAFT_977668</name>
</gene>
<dbReference type="Proteomes" id="UP001218188">
    <property type="component" value="Unassembled WGS sequence"/>
</dbReference>
<accession>A0AAD6S0C4</accession>
<sequence>MLKTLKKYGIQFDTLNPSQEIQGALPLWHHTGEDPGKVQYHNTAAANCLRLNHGVLLVRQGMEVLQRLEDKSHKQSNRCRCLACNSDRRSHGCEHPHSCTEQVERTLSRLLPKWDPRGNDNQIGLT</sequence>
<reference evidence="1" key="1">
    <citation type="submission" date="2023-03" db="EMBL/GenBank/DDBJ databases">
        <title>Massive genome expansion in bonnet fungi (Mycena s.s.) driven by repeated elements and novel gene families across ecological guilds.</title>
        <authorList>
            <consortium name="Lawrence Berkeley National Laboratory"/>
            <person name="Harder C.B."/>
            <person name="Miyauchi S."/>
            <person name="Viragh M."/>
            <person name="Kuo A."/>
            <person name="Thoen E."/>
            <person name="Andreopoulos B."/>
            <person name="Lu D."/>
            <person name="Skrede I."/>
            <person name="Drula E."/>
            <person name="Henrissat B."/>
            <person name="Morin E."/>
            <person name="Kohler A."/>
            <person name="Barry K."/>
            <person name="LaButti K."/>
            <person name="Morin E."/>
            <person name="Salamov A."/>
            <person name="Lipzen A."/>
            <person name="Mereny Z."/>
            <person name="Hegedus B."/>
            <person name="Baldrian P."/>
            <person name="Stursova M."/>
            <person name="Weitz H."/>
            <person name="Taylor A."/>
            <person name="Grigoriev I.V."/>
            <person name="Nagy L.G."/>
            <person name="Martin F."/>
            <person name="Kauserud H."/>
        </authorList>
    </citation>
    <scope>NUCLEOTIDE SEQUENCE</scope>
    <source>
        <strain evidence="1">CBHHK200</strain>
    </source>
</reference>
<name>A0AAD6S0C4_9AGAR</name>
<comment type="caution">
    <text evidence="1">The sequence shown here is derived from an EMBL/GenBank/DDBJ whole genome shotgun (WGS) entry which is preliminary data.</text>
</comment>
<evidence type="ECO:0000313" key="1">
    <source>
        <dbReference type="EMBL" id="KAJ7018168.1"/>
    </source>
</evidence>
<dbReference type="EMBL" id="JARJCM010000352">
    <property type="protein sequence ID" value="KAJ7018168.1"/>
    <property type="molecule type" value="Genomic_DNA"/>
</dbReference>
<organism evidence="1 2">
    <name type="scientific">Mycena alexandri</name>
    <dbReference type="NCBI Taxonomy" id="1745969"/>
    <lineage>
        <taxon>Eukaryota</taxon>
        <taxon>Fungi</taxon>
        <taxon>Dikarya</taxon>
        <taxon>Basidiomycota</taxon>
        <taxon>Agaricomycotina</taxon>
        <taxon>Agaricomycetes</taxon>
        <taxon>Agaricomycetidae</taxon>
        <taxon>Agaricales</taxon>
        <taxon>Marasmiineae</taxon>
        <taxon>Mycenaceae</taxon>
        <taxon>Mycena</taxon>
    </lineage>
</organism>
<keyword evidence="2" id="KW-1185">Reference proteome</keyword>
<dbReference type="AlphaFoldDB" id="A0AAD6S0C4"/>
<proteinExistence type="predicted"/>
<protein>
    <submittedName>
        <fullName evidence="1">Uncharacterized protein</fullName>
    </submittedName>
</protein>
<feature type="non-terminal residue" evidence="1">
    <location>
        <position position="126"/>
    </location>
</feature>
<evidence type="ECO:0000313" key="2">
    <source>
        <dbReference type="Proteomes" id="UP001218188"/>
    </source>
</evidence>